<feature type="compositionally biased region" description="Pro residues" evidence="4">
    <location>
        <begin position="550"/>
        <end position="564"/>
    </location>
</feature>
<comment type="similarity">
    <text evidence="2">Belongs to the 5'-AMP-activated protein kinase beta subunit family.</text>
</comment>
<accession>A0A139AEK6</accession>
<keyword evidence="7" id="KW-1185">Reference proteome</keyword>
<feature type="compositionally biased region" description="Pro residues" evidence="4">
    <location>
        <begin position="532"/>
        <end position="541"/>
    </location>
</feature>
<organism evidence="6 7">
    <name type="scientific">Gonapodya prolifera (strain JEL478)</name>
    <name type="common">Monoblepharis prolifera</name>
    <dbReference type="NCBI Taxonomy" id="1344416"/>
    <lineage>
        <taxon>Eukaryota</taxon>
        <taxon>Fungi</taxon>
        <taxon>Fungi incertae sedis</taxon>
        <taxon>Chytridiomycota</taxon>
        <taxon>Chytridiomycota incertae sedis</taxon>
        <taxon>Monoblepharidomycetes</taxon>
        <taxon>Monoblepharidales</taxon>
        <taxon>Gonapodyaceae</taxon>
        <taxon>Gonapodya</taxon>
    </lineage>
</organism>
<dbReference type="InterPro" id="IPR006828">
    <property type="entry name" value="ASC_dom"/>
</dbReference>
<dbReference type="GO" id="GO:0031588">
    <property type="term" value="C:nucleotide-activated protein kinase complex"/>
    <property type="evidence" value="ECO:0007669"/>
    <property type="project" value="TreeGrafter"/>
</dbReference>
<dbReference type="Proteomes" id="UP000070544">
    <property type="component" value="Unassembled WGS sequence"/>
</dbReference>
<dbReference type="GO" id="GO:0007165">
    <property type="term" value="P:signal transduction"/>
    <property type="evidence" value="ECO:0007669"/>
    <property type="project" value="UniProtKB-ARBA"/>
</dbReference>
<dbReference type="Gene3D" id="6.20.250.60">
    <property type="match status" value="1"/>
</dbReference>
<dbReference type="GO" id="GO:0019901">
    <property type="term" value="F:protein kinase binding"/>
    <property type="evidence" value="ECO:0007669"/>
    <property type="project" value="TreeGrafter"/>
</dbReference>
<dbReference type="Pfam" id="PF04739">
    <property type="entry name" value="AMPKBI"/>
    <property type="match status" value="1"/>
</dbReference>
<evidence type="ECO:0000313" key="6">
    <source>
        <dbReference type="EMBL" id="KXS15024.1"/>
    </source>
</evidence>
<proteinExistence type="inferred from homology"/>
<dbReference type="InterPro" id="IPR037256">
    <property type="entry name" value="ASC_dom_sf"/>
</dbReference>
<dbReference type="CDD" id="cd02859">
    <property type="entry name" value="E_set_AMPKbeta_like_N"/>
    <property type="match status" value="1"/>
</dbReference>
<dbReference type="InterPro" id="IPR050827">
    <property type="entry name" value="CRP1_MDG1_kinase"/>
</dbReference>
<name>A0A139AEK6_GONPJ</name>
<evidence type="ECO:0000259" key="5">
    <source>
        <dbReference type="SMART" id="SM01010"/>
    </source>
</evidence>
<reference evidence="6 7" key="1">
    <citation type="journal article" date="2015" name="Genome Biol. Evol.">
        <title>Phylogenomic analyses indicate that early fungi evolved digesting cell walls of algal ancestors of land plants.</title>
        <authorList>
            <person name="Chang Y."/>
            <person name="Wang S."/>
            <person name="Sekimoto S."/>
            <person name="Aerts A.L."/>
            <person name="Choi C."/>
            <person name="Clum A."/>
            <person name="LaButti K.M."/>
            <person name="Lindquist E.A."/>
            <person name="Yee Ngan C."/>
            <person name="Ohm R.A."/>
            <person name="Salamov A.A."/>
            <person name="Grigoriev I.V."/>
            <person name="Spatafora J.W."/>
            <person name="Berbee M.L."/>
        </authorList>
    </citation>
    <scope>NUCLEOTIDE SEQUENCE [LARGE SCALE GENOMIC DNA]</scope>
    <source>
        <strain evidence="6 7">JEL478</strain>
    </source>
</reference>
<feature type="region of interest" description="Disordered" evidence="4">
    <location>
        <begin position="253"/>
        <end position="348"/>
    </location>
</feature>
<evidence type="ECO:0000256" key="2">
    <source>
        <dbReference type="ARBA" id="ARBA00010926"/>
    </source>
</evidence>
<evidence type="ECO:0000313" key="7">
    <source>
        <dbReference type="Proteomes" id="UP000070544"/>
    </source>
</evidence>
<dbReference type="GO" id="GO:0005737">
    <property type="term" value="C:cytoplasm"/>
    <property type="evidence" value="ECO:0007669"/>
    <property type="project" value="UniProtKB-SubCell"/>
</dbReference>
<feature type="region of interest" description="Disordered" evidence="4">
    <location>
        <begin position="495"/>
        <end position="566"/>
    </location>
</feature>
<dbReference type="SUPFAM" id="SSF160219">
    <property type="entry name" value="AMPKBI-like"/>
    <property type="match status" value="1"/>
</dbReference>
<feature type="domain" description="Association with the SNF1 complex (ASC)" evidence="5">
    <location>
        <begin position="513"/>
        <end position="629"/>
    </location>
</feature>
<dbReference type="InterPro" id="IPR014756">
    <property type="entry name" value="Ig_E-set"/>
</dbReference>
<gene>
    <name evidence="6" type="ORF">M427DRAFT_57160</name>
</gene>
<evidence type="ECO:0000256" key="1">
    <source>
        <dbReference type="ARBA" id="ARBA00004496"/>
    </source>
</evidence>
<dbReference type="AlphaFoldDB" id="A0A139AEK6"/>
<feature type="compositionally biased region" description="Basic residues" evidence="4">
    <location>
        <begin position="334"/>
        <end position="345"/>
    </location>
</feature>
<dbReference type="SUPFAM" id="SSF81296">
    <property type="entry name" value="E set domains"/>
    <property type="match status" value="1"/>
</dbReference>
<dbReference type="PANTHER" id="PTHR10343:SF84">
    <property type="entry name" value="5'-AMP-ACTIVATED PROTEIN KINASE SUBUNIT BETA-1"/>
    <property type="match status" value="1"/>
</dbReference>
<dbReference type="SMART" id="SM01010">
    <property type="entry name" value="AMPKBI"/>
    <property type="match status" value="1"/>
</dbReference>
<feature type="compositionally biased region" description="Polar residues" evidence="4">
    <location>
        <begin position="253"/>
        <end position="262"/>
    </location>
</feature>
<dbReference type="STRING" id="1344416.A0A139AEK6"/>
<evidence type="ECO:0000256" key="4">
    <source>
        <dbReference type="SAM" id="MobiDB-lite"/>
    </source>
</evidence>
<dbReference type="GO" id="GO:0005634">
    <property type="term" value="C:nucleus"/>
    <property type="evidence" value="ECO:0007669"/>
    <property type="project" value="TreeGrafter"/>
</dbReference>
<keyword evidence="3" id="KW-0963">Cytoplasm</keyword>
<comment type="subcellular location">
    <subcellularLocation>
        <location evidence="1">Cytoplasm</location>
    </subcellularLocation>
</comment>
<dbReference type="FunFam" id="2.60.40.10:FF:000562">
    <property type="entry name" value="Snf1 kinase complex beta-subunit Gal83"/>
    <property type="match status" value="1"/>
</dbReference>
<dbReference type="Gene3D" id="2.60.40.10">
    <property type="entry name" value="Immunoglobulins"/>
    <property type="match status" value="1"/>
</dbReference>
<dbReference type="EMBL" id="KQ965765">
    <property type="protein sequence ID" value="KXS15024.1"/>
    <property type="molecule type" value="Genomic_DNA"/>
</dbReference>
<dbReference type="Pfam" id="PF16561">
    <property type="entry name" value="AMPK1_CBM"/>
    <property type="match status" value="1"/>
</dbReference>
<dbReference type="InterPro" id="IPR032640">
    <property type="entry name" value="AMPK1_CBM"/>
</dbReference>
<sequence length="646" mass="67699">MTSMISWLSRAINGGQNGADGDQDALPSSERGSVTAETTPAEGLSVVESLDPGKPHDPNGPSQDQAATRVGETEGSGRSQLERGADAVTPAHVQLPPLHPPSATSQTSPAPIMNPFFGAPVEYTLVPRAAPDRASMASLADSHIKPTSSTLESSFATAVTSSEPPLDSVDGASGGFTDGAISVLDNVPVIETKLSTRDFAGPSDPIAISAGFLNHVRQSGSANQDGGAMLYAALERPSGGFVAPLPLAERQASVSSNSNARPPSQLSSKLASAGLASSSFPNSETVGANTPTDVAVSPPAQGDRTPTRVVSSVSNYSVASSGSLPSRPSFARSHSPRKKKHRKRHTEQELQEIRAKPYSNTSKIVHTAGSKGLGIAPLASVGAAAAAKEKKGIIPVIITWTGGGKAVYVTGSFNNWKHKIRMAKSYEDFTAILDLPPGTHHFKFIVDDEWRCSDDLPAAPDDAGNLVNYLLLDNEYGTNLGDGLDAVGDAEFTARDSDEDEYTVEGPGGELYSSSPEETYTCEIPKSLLEPPADPPPPPPSKSSRSKSNPQPPADPYSVPPVNLPPQLTRVVLNNPVTDEDQVTATLPVPHHVTLNHLYACSIRDGVMAVAITTRYRSKFVTTVMYKPVSLGGPANPTGSESKEQT</sequence>
<feature type="compositionally biased region" description="Low complexity" evidence="4">
    <location>
        <begin position="309"/>
        <end position="323"/>
    </location>
</feature>
<feature type="compositionally biased region" description="Polar residues" evidence="4">
    <location>
        <begin position="280"/>
        <end position="292"/>
    </location>
</feature>
<dbReference type="InterPro" id="IPR013783">
    <property type="entry name" value="Ig-like_fold"/>
</dbReference>
<feature type="compositionally biased region" description="Low complexity" evidence="4">
    <location>
        <begin position="264"/>
        <end position="279"/>
    </location>
</feature>
<protein>
    <submittedName>
        <fullName evidence="6">Carbohydrate-binding module family 48 protein</fullName>
    </submittedName>
</protein>
<feature type="region of interest" description="Disordered" evidence="4">
    <location>
        <begin position="12"/>
        <end position="82"/>
    </location>
</feature>
<dbReference type="OrthoDB" id="531008at2759"/>
<dbReference type="PANTHER" id="PTHR10343">
    <property type="entry name" value="5'-AMP-ACTIVATED PROTEIN KINASE , BETA SUBUNIT"/>
    <property type="match status" value="1"/>
</dbReference>
<evidence type="ECO:0000256" key="3">
    <source>
        <dbReference type="ARBA" id="ARBA00022490"/>
    </source>
</evidence>